<protein>
    <submittedName>
        <fullName evidence="1">Uncharacterized protein</fullName>
    </submittedName>
</protein>
<evidence type="ECO:0000313" key="1">
    <source>
        <dbReference type="EMBL" id="CAD9513670.1"/>
    </source>
</evidence>
<organism evidence="1">
    <name type="scientific">Haptolina brevifila</name>
    <dbReference type="NCBI Taxonomy" id="156173"/>
    <lineage>
        <taxon>Eukaryota</taxon>
        <taxon>Haptista</taxon>
        <taxon>Haptophyta</taxon>
        <taxon>Prymnesiophyceae</taxon>
        <taxon>Prymnesiales</taxon>
        <taxon>Prymnesiaceae</taxon>
        <taxon>Haptolina</taxon>
    </lineage>
</organism>
<gene>
    <name evidence="1" type="ORF">CBRE1094_LOCUS32495</name>
</gene>
<reference evidence="1" key="1">
    <citation type="submission" date="2021-01" db="EMBL/GenBank/DDBJ databases">
        <authorList>
            <person name="Corre E."/>
            <person name="Pelletier E."/>
            <person name="Niang G."/>
            <person name="Scheremetjew M."/>
            <person name="Finn R."/>
            <person name="Kale V."/>
            <person name="Holt S."/>
            <person name="Cochrane G."/>
            <person name="Meng A."/>
            <person name="Brown T."/>
            <person name="Cohen L."/>
        </authorList>
    </citation>
    <scope>NUCLEOTIDE SEQUENCE</scope>
    <source>
        <strain evidence="1">UTEX LB 985</strain>
    </source>
</reference>
<name>A0A7S2N0P2_9EUKA</name>
<dbReference type="EMBL" id="HBGU01059761">
    <property type="protein sequence ID" value="CAD9513670.1"/>
    <property type="molecule type" value="Transcribed_RNA"/>
</dbReference>
<sequence>MKGRWVLPWVGGWERIYAASPDATYMGGPKETSFRARGGLFSQVSARHFVYGPGEGGITIEYLHAAERDDNRLLLTRSGAVTNLGENTFQLDFRVPLEEYEVRTDTQGNDKLATGEALNSGVERASPATSHFLRTTYLSERLWIVRDVSDFDRVAIFQRTNTRSVMDRRGLVAEGQLKPPSDETIRYGRLLFGDSVEEYRGWKEKAVQGQAERDKLLGR</sequence>
<accession>A0A7S2N0P2</accession>
<proteinExistence type="predicted"/>
<dbReference type="AlphaFoldDB" id="A0A7S2N0P2"/>